<dbReference type="AlphaFoldDB" id="A0A1B8AZD7"/>
<dbReference type="GO" id="GO:0003824">
    <property type="term" value="F:catalytic activity"/>
    <property type="evidence" value="ECO:0007669"/>
    <property type="project" value="InterPro"/>
</dbReference>
<sequence>MVDYEIYTIGWICAIRAELVAAQELLDEELMEPVPTPENDNNNYTLGKIGEHHVVIAGLPRGQYGVTSAASAARDMVRTFPNVRIGFMVGIGGGIPTHYDIRLGDVVVGSPAYRSGGLVQYDFGKTIQGNGIDLMGTLNQGYTSGHSVKPSGHGVGLTDKANKANKS</sequence>
<keyword evidence="3" id="KW-1185">Reference proteome</keyword>
<organism evidence="2 3">
    <name type="scientific">Fusarium poae</name>
    <dbReference type="NCBI Taxonomy" id="36050"/>
    <lineage>
        <taxon>Eukaryota</taxon>
        <taxon>Fungi</taxon>
        <taxon>Dikarya</taxon>
        <taxon>Ascomycota</taxon>
        <taxon>Pezizomycotina</taxon>
        <taxon>Sordariomycetes</taxon>
        <taxon>Hypocreomycetidae</taxon>
        <taxon>Hypocreales</taxon>
        <taxon>Nectriaceae</taxon>
        <taxon>Fusarium</taxon>
    </lineage>
</organism>
<proteinExistence type="predicted"/>
<feature type="region of interest" description="Disordered" evidence="1">
    <location>
        <begin position="145"/>
        <end position="167"/>
    </location>
</feature>
<comment type="caution">
    <text evidence="2">The sequence shown here is derived from an EMBL/GenBank/DDBJ whole genome shotgun (WGS) entry which is preliminary data.</text>
</comment>
<dbReference type="Gene3D" id="3.40.50.1580">
    <property type="entry name" value="Nucleoside phosphorylase domain"/>
    <property type="match status" value="1"/>
</dbReference>
<dbReference type="InterPro" id="IPR035994">
    <property type="entry name" value="Nucleoside_phosphorylase_sf"/>
</dbReference>
<reference evidence="2 3" key="1">
    <citation type="submission" date="2016-06" db="EMBL/GenBank/DDBJ databases">
        <title>Living apart together: crosstalk between the core and supernumerary genomes in a fungal plant pathogen.</title>
        <authorList>
            <person name="Vanheule A."/>
            <person name="Audenaert K."/>
            <person name="Warris S."/>
            <person name="Van De Geest H."/>
            <person name="Schijlen E."/>
            <person name="Hofte M."/>
            <person name="De Saeger S."/>
            <person name="Haesaert G."/>
            <person name="Waalwijk C."/>
            <person name="Van Der Lee T."/>
        </authorList>
    </citation>
    <scope>NUCLEOTIDE SEQUENCE [LARGE SCALE GENOMIC DNA]</scope>
    <source>
        <strain evidence="2 3">2516</strain>
    </source>
</reference>
<protein>
    <recommendedName>
        <fullName evidence="4">Nucleoside phosphorylase domain-containing protein</fullName>
    </recommendedName>
</protein>
<dbReference type="SUPFAM" id="SSF53167">
    <property type="entry name" value="Purine and uridine phosphorylases"/>
    <property type="match status" value="1"/>
</dbReference>
<evidence type="ECO:0000313" key="3">
    <source>
        <dbReference type="Proteomes" id="UP000091967"/>
    </source>
</evidence>
<dbReference type="Proteomes" id="UP000091967">
    <property type="component" value="Unassembled WGS sequence"/>
</dbReference>
<dbReference type="PANTHER" id="PTHR46082:SF11">
    <property type="entry name" value="AAA+ ATPASE DOMAIN-CONTAINING PROTEIN-RELATED"/>
    <property type="match status" value="1"/>
</dbReference>
<dbReference type="OMA" id="HIGECSE"/>
<dbReference type="PANTHER" id="PTHR46082">
    <property type="entry name" value="ATP/GTP-BINDING PROTEIN-RELATED"/>
    <property type="match status" value="1"/>
</dbReference>
<evidence type="ECO:0008006" key="4">
    <source>
        <dbReference type="Google" id="ProtNLM"/>
    </source>
</evidence>
<name>A0A1B8AZD7_FUSPO</name>
<evidence type="ECO:0000313" key="2">
    <source>
        <dbReference type="EMBL" id="OBS25857.1"/>
    </source>
</evidence>
<evidence type="ECO:0000256" key="1">
    <source>
        <dbReference type="SAM" id="MobiDB-lite"/>
    </source>
</evidence>
<gene>
    <name evidence="2" type="ORF">FPOA_06391</name>
</gene>
<dbReference type="GO" id="GO:0009116">
    <property type="term" value="P:nucleoside metabolic process"/>
    <property type="evidence" value="ECO:0007669"/>
    <property type="project" value="InterPro"/>
</dbReference>
<accession>A0A1B8AZD7</accession>
<dbReference type="EMBL" id="LYXU01000002">
    <property type="protein sequence ID" value="OBS25857.1"/>
    <property type="molecule type" value="Genomic_DNA"/>
</dbReference>
<dbReference type="InterPro" id="IPR053137">
    <property type="entry name" value="NLR-like"/>
</dbReference>
<dbReference type="STRING" id="36050.A0A1B8AZD7"/>